<evidence type="ECO:0000313" key="6">
    <source>
        <dbReference type="EMBL" id="GGC57664.1"/>
    </source>
</evidence>
<evidence type="ECO:0000313" key="7">
    <source>
        <dbReference type="Proteomes" id="UP000637002"/>
    </source>
</evidence>
<protein>
    <submittedName>
        <fullName evidence="6">Translocation/assembly module TamB</fullName>
    </submittedName>
</protein>
<dbReference type="GO" id="GO:0097347">
    <property type="term" value="C:TAM protein secretion complex"/>
    <property type="evidence" value="ECO:0007669"/>
    <property type="project" value="TreeGrafter"/>
</dbReference>
<keyword evidence="4" id="KW-0472">Membrane</keyword>
<evidence type="ECO:0000259" key="5">
    <source>
        <dbReference type="Pfam" id="PF04357"/>
    </source>
</evidence>
<dbReference type="Proteomes" id="UP000637002">
    <property type="component" value="Unassembled WGS sequence"/>
</dbReference>
<name>A0A916U381_9HYPH</name>
<proteinExistence type="predicted"/>
<dbReference type="Pfam" id="PF04357">
    <property type="entry name" value="TamB"/>
    <property type="match status" value="1"/>
</dbReference>
<accession>A0A916U381</accession>
<sequence length="1437" mass="147610">MRVSRRLFWSRLLALPFGLALLLAAWLVNPLVGHSDDAERTVLGNLISRALSTPTTQVSIGSVEGALSSDATIRNITIADRDGVWFRLDSARLVWRRLALLSGRLDVDRLEIGRLEMLRRPLPADEPVAGADEPLLPELPVEVVVRDFKLAELSLGEPIVGTAARLTASGDLRLGDPSEGLNVKLDARRLDAPGTFDARLELVPQTQALTLALNFDEPEGGILARAASIPGLPPVKLDLRGNGTLQAFAANLNFDAGPDIGAQGGAQLQRDGTVRTLGLNLDARIEGLFPAVVAPVFAGTTRLGGNVIFGDDGTTRLADVAIASQVARLAVNGTIAKDYGLDIKVQAAALPNDGSRTRAGVAEIDKLAFDASIVGPAASPTVNATLEARDAKLPSGRFDSAKATFTAVSTGALSDRNAKITLSGDAAVAGMKLADRGYAEAVGDRLEASLHGTLDRSGVADFTVLRLQSPTLSADYTGRAGSRELAGRASVKVPDLARFRALTGLALRGTANLGAELSGAPRFSQVRAVVDGRTAAFGTGIAPVDNLAGGKLALAGTIRTMPRGGYGFDNLALTGVHAAATVNGEVRPEGSAVDAKVTVADLSRADSRLTGKGEATARLSGPLHGLAATARVALSQATALGRPIPQLALDVTAKDLLGPLALQATLAGRVGAAPASGQIHLAKRQEGGWLLDRLDLAVGSVKIDGGVTLDGANLASGRISIAAGNLDDISALLLTHLSGDLNAALALSADGGGQGVRLEANGNRLRFGDIRADRVAAQVAASDVYRRPVIDGSASIDRVEVAGQQLSQIRFDAKGTPAASDITLQAQAVGFTLSTRGRVVPGDATRIEIASFTARRGNRQLALAGPATVTLKGGSADIRNVAVAVDGGRISAEGLVGSELDLSVNARAVPLSAADIAVPGLGLTGTVDGEARLKGPAAQLAGDWRVRVARLMAPQLKGTGLPPIDATASGRLGAGRSSLDARANAGRVLSLTANGGVPLDTTGAIDLRAQGRLDLAVANVILAPAGRRLTGNANVDVRLGGTLARPAADGAVTIASGAYSDASMGMRVDRIQGRITARGQEVVVERLTAATPNGGTLALGGTVRLDPAAGFPGSLKITGRNAQLMNDGTVRGEVNLDLAVTGPLAQRPTIGGIVGIQTLDISVPEQLPNTLKPIPGTRQINPSPQARARLAVAAKAKTRGKRATPFDAVLNISVTSPGRIYVHGRGISADLGGQLMVTGLLSAPTPQGAFELQRGRFDLGSQTLNFTRGRVVFSGTLSPELDFIAENQSAGVTARIAVSGPAAEPVFTFSSSPDLPQEEVISRILFGLPAGQLSAFQAIQLAQIAGQFSGAGDSAFDQLRQSLGLSGSDVSGSGDRGPLGNLSRALGNRVRVNVRPGTSPETTGLAVDVDVTRHIRVQGLVGATGNTSVGVGAEWEY</sequence>
<dbReference type="PANTHER" id="PTHR36985:SF1">
    <property type="entry name" value="TRANSLOCATION AND ASSEMBLY MODULE SUBUNIT TAMB"/>
    <property type="match status" value="1"/>
</dbReference>
<gene>
    <name evidence="6" type="ORF">GCM10010994_15790</name>
</gene>
<dbReference type="PANTHER" id="PTHR36985">
    <property type="entry name" value="TRANSLOCATION AND ASSEMBLY MODULE SUBUNIT TAMB"/>
    <property type="match status" value="1"/>
</dbReference>
<keyword evidence="3" id="KW-1133">Transmembrane helix</keyword>
<dbReference type="RefSeq" id="WP_188608568.1">
    <property type="nucleotide sequence ID" value="NZ_BMGG01000002.1"/>
</dbReference>
<keyword evidence="7" id="KW-1185">Reference proteome</keyword>
<feature type="domain" description="Translocation and assembly module TamB C-terminal" evidence="5">
    <location>
        <begin position="1085"/>
        <end position="1432"/>
    </location>
</feature>
<comment type="subcellular location">
    <subcellularLocation>
        <location evidence="1">Membrane</location>
        <topology evidence="1">Single-pass membrane protein</topology>
    </subcellularLocation>
</comment>
<dbReference type="EMBL" id="BMGG01000002">
    <property type="protein sequence ID" value="GGC57664.1"/>
    <property type="molecule type" value="Genomic_DNA"/>
</dbReference>
<reference evidence="6" key="1">
    <citation type="journal article" date="2014" name="Int. J. Syst. Evol. Microbiol.">
        <title>Complete genome sequence of Corynebacterium casei LMG S-19264T (=DSM 44701T), isolated from a smear-ripened cheese.</title>
        <authorList>
            <consortium name="US DOE Joint Genome Institute (JGI-PGF)"/>
            <person name="Walter F."/>
            <person name="Albersmeier A."/>
            <person name="Kalinowski J."/>
            <person name="Ruckert C."/>
        </authorList>
    </citation>
    <scope>NUCLEOTIDE SEQUENCE</scope>
    <source>
        <strain evidence="6">CGMCC 1.12919</strain>
    </source>
</reference>
<dbReference type="GO" id="GO:0009306">
    <property type="term" value="P:protein secretion"/>
    <property type="evidence" value="ECO:0007669"/>
    <property type="project" value="InterPro"/>
</dbReference>
<dbReference type="GO" id="GO:0005886">
    <property type="term" value="C:plasma membrane"/>
    <property type="evidence" value="ECO:0007669"/>
    <property type="project" value="InterPro"/>
</dbReference>
<dbReference type="InterPro" id="IPR007452">
    <property type="entry name" value="TamB_C"/>
</dbReference>
<evidence type="ECO:0000256" key="4">
    <source>
        <dbReference type="ARBA" id="ARBA00023136"/>
    </source>
</evidence>
<evidence type="ECO:0000256" key="3">
    <source>
        <dbReference type="ARBA" id="ARBA00022989"/>
    </source>
</evidence>
<comment type="caution">
    <text evidence="6">The sequence shown here is derived from an EMBL/GenBank/DDBJ whole genome shotgun (WGS) entry which is preliminary data.</text>
</comment>
<evidence type="ECO:0000256" key="2">
    <source>
        <dbReference type="ARBA" id="ARBA00022692"/>
    </source>
</evidence>
<reference evidence="6" key="2">
    <citation type="submission" date="2020-09" db="EMBL/GenBank/DDBJ databases">
        <authorList>
            <person name="Sun Q."/>
            <person name="Zhou Y."/>
        </authorList>
    </citation>
    <scope>NUCLEOTIDE SEQUENCE</scope>
    <source>
        <strain evidence="6">CGMCC 1.12919</strain>
    </source>
</reference>
<evidence type="ECO:0000256" key="1">
    <source>
        <dbReference type="ARBA" id="ARBA00004167"/>
    </source>
</evidence>
<keyword evidence="2" id="KW-0812">Transmembrane</keyword>
<organism evidence="6 7">
    <name type="scientific">Chelatococcus reniformis</name>
    <dbReference type="NCBI Taxonomy" id="1494448"/>
    <lineage>
        <taxon>Bacteria</taxon>
        <taxon>Pseudomonadati</taxon>
        <taxon>Pseudomonadota</taxon>
        <taxon>Alphaproteobacteria</taxon>
        <taxon>Hyphomicrobiales</taxon>
        <taxon>Chelatococcaceae</taxon>
        <taxon>Chelatococcus</taxon>
    </lineage>
</organism>